<proteinExistence type="predicted"/>
<feature type="chain" id="PRO_5003989962" description="Secreted protein" evidence="1">
    <location>
        <begin position="20"/>
        <end position="114"/>
    </location>
</feature>
<dbReference type="HOGENOM" id="CLU_2122118_0_0_1"/>
<dbReference type="EMBL" id="GL574120">
    <property type="protein sequence ID" value="ELR10634.1"/>
    <property type="molecule type" value="Genomic_DNA"/>
</dbReference>
<keyword evidence="3" id="KW-1185">Reference proteome</keyword>
<feature type="signal peptide" evidence="1">
    <location>
        <begin position="1"/>
        <end position="19"/>
    </location>
</feature>
<gene>
    <name evidence="2" type="ORF">GMDG_08749</name>
</gene>
<organism evidence="2 3">
    <name type="scientific">Pseudogymnoascus destructans (strain ATCC MYA-4855 / 20631-21)</name>
    <name type="common">Bat white-nose syndrome fungus</name>
    <name type="synonym">Geomyces destructans</name>
    <dbReference type="NCBI Taxonomy" id="658429"/>
    <lineage>
        <taxon>Eukaryota</taxon>
        <taxon>Fungi</taxon>
        <taxon>Dikarya</taxon>
        <taxon>Ascomycota</taxon>
        <taxon>Pezizomycotina</taxon>
        <taxon>Leotiomycetes</taxon>
        <taxon>Thelebolales</taxon>
        <taxon>Thelebolaceae</taxon>
        <taxon>Pseudogymnoascus</taxon>
    </lineage>
</organism>
<accession>L8GCU4</accession>
<keyword evidence="1" id="KW-0732">Signal</keyword>
<evidence type="ECO:0000313" key="3">
    <source>
        <dbReference type="Proteomes" id="UP000011064"/>
    </source>
</evidence>
<dbReference type="VEuPathDB" id="FungiDB:GMDG_08749"/>
<dbReference type="AlphaFoldDB" id="L8GCU4"/>
<evidence type="ECO:0000313" key="2">
    <source>
        <dbReference type="EMBL" id="ELR10634.1"/>
    </source>
</evidence>
<evidence type="ECO:0000256" key="1">
    <source>
        <dbReference type="SAM" id="SignalP"/>
    </source>
</evidence>
<dbReference type="InParanoid" id="L8GCU4"/>
<sequence>MTVIIFTMLSAWQAGPLAAQAKAVRRRRPILRASSPQRPFRNDDSALRTCERCEEKGNGETGGEEEGVPVWRRGINTPFTEPFHESSPNACATNQLHPVRWFLHAFRRRTALSQ</sequence>
<evidence type="ECO:0008006" key="4">
    <source>
        <dbReference type="Google" id="ProtNLM"/>
    </source>
</evidence>
<name>L8GCU4_PSED2</name>
<reference evidence="3" key="1">
    <citation type="submission" date="2010-09" db="EMBL/GenBank/DDBJ databases">
        <title>The genome sequence of Geomyces destructans 20631-21.</title>
        <authorList>
            <consortium name="The Broad Institute Genome Sequencing Platform"/>
            <person name="Cuomo C.A."/>
            <person name="Blehert D.S."/>
            <person name="Lorch J.M."/>
            <person name="Young S.K."/>
            <person name="Zeng Q."/>
            <person name="Gargeya S."/>
            <person name="Fitzgerald M."/>
            <person name="Haas B."/>
            <person name="Abouelleil A."/>
            <person name="Alvarado L."/>
            <person name="Arachchi H.M."/>
            <person name="Berlin A."/>
            <person name="Brown A."/>
            <person name="Chapman S.B."/>
            <person name="Chen Z."/>
            <person name="Dunbar C."/>
            <person name="Freedman E."/>
            <person name="Gearin G."/>
            <person name="Gellesch M."/>
            <person name="Goldberg J."/>
            <person name="Griggs A."/>
            <person name="Gujja S."/>
            <person name="Heiman D."/>
            <person name="Howarth C."/>
            <person name="Larson L."/>
            <person name="Lui A."/>
            <person name="MacDonald P.J.P."/>
            <person name="Montmayeur A."/>
            <person name="Murphy C."/>
            <person name="Neiman D."/>
            <person name="Pearson M."/>
            <person name="Priest M."/>
            <person name="Roberts A."/>
            <person name="Saif S."/>
            <person name="Shea T."/>
            <person name="Shenoy N."/>
            <person name="Sisk P."/>
            <person name="Stolte C."/>
            <person name="Sykes S."/>
            <person name="Wortman J."/>
            <person name="Nusbaum C."/>
            <person name="Birren B."/>
        </authorList>
    </citation>
    <scope>NUCLEOTIDE SEQUENCE [LARGE SCALE GENOMIC DNA]</scope>
    <source>
        <strain evidence="3">ATCC MYA-4855 / 20631-21</strain>
    </source>
</reference>
<dbReference type="Proteomes" id="UP000011064">
    <property type="component" value="Unassembled WGS sequence"/>
</dbReference>
<protein>
    <recommendedName>
        <fullName evidence="4">Secreted protein</fullName>
    </recommendedName>
</protein>